<name>A0ABU6Y3C6_9FABA</name>
<feature type="region of interest" description="Disordered" evidence="1">
    <location>
        <begin position="147"/>
        <end position="194"/>
    </location>
</feature>
<reference evidence="2 3" key="1">
    <citation type="journal article" date="2023" name="Plants (Basel)">
        <title>Bridging the Gap: Combining Genomics and Transcriptomics Approaches to Understand Stylosanthes scabra, an Orphan Legume from the Brazilian Caatinga.</title>
        <authorList>
            <person name="Ferreira-Neto J.R.C."/>
            <person name="da Silva M.D."/>
            <person name="Binneck E."/>
            <person name="de Melo N.F."/>
            <person name="da Silva R.H."/>
            <person name="de Melo A.L.T.M."/>
            <person name="Pandolfi V."/>
            <person name="Bustamante F.O."/>
            <person name="Brasileiro-Vidal A.C."/>
            <person name="Benko-Iseppon A.M."/>
        </authorList>
    </citation>
    <scope>NUCLEOTIDE SEQUENCE [LARGE SCALE GENOMIC DNA]</scope>
    <source>
        <tissue evidence="2">Leaves</tissue>
    </source>
</reference>
<feature type="region of interest" description="Disordered" evidence="1">
    <location>
        <begin position="80"/>
        <end position="102"/>
    </location>
</feature>
<feature type="compositionally biased region" description="Basic and acidic residues" evidence="1">
    <location>
        <begin position="184"/>
        <end position="194"/>
    </location>
</feature>
<accession>A0ABU6Y3C6</accession>
<evidence type="ECO:0000313" key="3">
    <source>
        <dbReference type="Proteomes" id="UP001341840"/>
    </source>
</evidence>
<organism evidence="2 3">
    <name type="scientific">Stylosanthes scabra</name>
    <dbReference type="NCBI Taxonomy" id="79078"/>
    <lineage>
        <taxon>Eukaryota</taxon>
        <taxon>Viridiplantae</taxon>
        <taxon>Streptophyta</taxon>
        <taxon>Embryophyta</taxon>
        <taxon>Tracheophyta</taxon>
        <taxon>Spermatophyta</taxon>
        <taxon>Magnoliopsida</taxon>
        <taxon>eudicotyledons</taxon>
        <taxon>Gunneridae</taxon>
        <taxon>Pentapetalae</taxon>
        <taxon>rosids</taxon>
        <taxon>fabids</taxon>
        <taxon>Fabales</taxon>
        <taxon>Fabaceae</taxon>
        <taxon>Papilionoideae</taxon>
        <taxon>50 kb inversion clade</taxon>
        <taxon>dalbergioids sensu lato</taxon>
        <taxon>Dalbergieae</taxon>
        <taxon>Pterocarpus clade</taxon>
        <taxon>Stylosanthes</taxon>
    </lineage>
</organism>
<evidence type="ECO:0000313" key="2">
    <source>
        <dbReference type="EMBL" id="MED6204865.1"/>
    </source>
</evidence>
<dbReference type="Proteomes" id="UP001341840">
    <property type="component" value="Unassembled WGS sequence"/>
</dbReference>
<sequence>MRATYERLQQLFIRKGREAMAQINLGQQWSHHLLRSIEKLRESIPRMRVTHCDRQAEVFTVDELADVTVVRGWLPVANSRGMRRPTTPPAAPTTLPASTAASGPLDFFPTTYVHTKTPGRSKFTDLGVEKPSAGPRWGGIEINSIPVPDGADITGGVRSGSGRRERKERKDHNKPKRPLLEPMNTHHMEPCVRI</sequence>
<dbReference type="EMBL" id="JASCZI010241687">
    <property type="protein sequence ID" value="MED6204865.1"/>
    <property type="molecule type" value="Genomic_DNA"/>
</dbReference>
<comment type="caution">
    <text evidence="2">The sequence shown here is derived from an EMBL/GenBank/DDBJ whole genome shotgun (WGS) entry which is preliminary data.</text>
</comment>
<proteinExistence type="predicted"/>
<feature type="compositionally biased region" description="Basic and acidic residues" evidence="1">
    <location>
        <begin position="162"/>
        <end position="171"/>
    </location>
</feature>
<feature type="compositionally biased region" description="Low complexity" evidence="1">
    <location>
        <begin position="92"/>
        <end position="102"/>
    </location>
</feature>
<keyword evidence="3" id="KW-1185">Reference proteome</keyword>
<protein>
    <submittedName>
        <fullName evidence="2">Uncharacterized protein</fullName>
    </submittedName>
</protein>
<gene>
    <name evidence="2" type="ORF">PIB30_012636</name>
</gene>
<evidence type="ECO:0000256" key="1">
    <source>
        <dbReference type="SAM" id="MobiDB-lite"/>
    </source>
</evidence>